<dbReference type="InterPro" id="IPR016024">
    <property type="entry name" value="ARM-type_fold"/>
</dbReference>
<evidence type="ECO:0000256" key="4">
    <source>
        <dbReference type="ARBA" id="ARBA00006209"/>
    </source>
</evidence>
<keyword evidence="6" id="KW-0963">Cytoplasm</keyword>
<dbReference type="PANTHER" id="PTHR10048">
    <property type="entry name" value="PHOSPHATIDYLINOSITOL KINASE"/>
    <property type="match status" value="1"/>
</dbReference>
<dbReference type="CDD" id="cd08693">
    <property type="entry name" value="C2_PI3K_class_I_beta_delta"/>
    <property type="match status" value="1"/>
</dbReference>
<keyword evidence="20" id="KW-1185">Reference proteome</keyword>
<evidence type="ECO:0000256" key="9">
    <source>
        <dbReference type="ARBA" id="ARBA00022741"/>
    </source>
</evidence>
<sequence length="957" mass="109623">LPTYLFINWFISVHQRLSFQLLWKQAQMFPLFPALGEMESHMFECVNQAAVHEELEDETRRLCDVRPFLPVLKLVTRNCGRAERLLDSKIGVLIGKGLHELDAINDQEVKDFRSKMFRISEERMQQVQMMTCTEWLQACFSPQLEPAASAIISDGVSDRPTDLKVTIHFDQSQVRPGISYIRSCLQAKESPHLTLVHTRTIQAMFDKEISAIGSQVQTCVWDVSSPFKIVLVKGSKVNAEESAKVQVRAGLFHGTELLCKPSVSSESNFRSDHTWKDSTLEFDISVCDLPRMTRLCFAIYAVMDKVKKQKSTKNSIKLLDCIRYHYPIAWVNTMVFDYKGQLKTGDIILHCWSSFPDELEEMLNPIGTIQTNPYTENATALHIHFPEYLSHPIIFPPFDKILEKAAEIARASDCFHIELKEIMERDPLSQLCENEKDLIWTLRYDCRENFPQSLPKLLLSVKWSKHEDMAQLQVLLQIWPKLSPRDALELLDFNYPDQYVREYAVGCLRDISDEELLQYLLQLVQVLRYEPYYDCALTHFLIERAHGNRVIGHFLFWHLRSEIHMPAVSVQFALILEAYCRGSIPHIEVLKKQVEALSKLKSVNELIKLGTIKNARSKTKEAMLTKEAMMTCLRQSGYSETLSDLHSPLNPSIQLSGINVERCRYMDSKMKPLWIVYNNKLLGGDTLGIIFKNGDDLRQDMLTLQILRLMDLLWKEANLDLRVVPYGCLATGDRAGLIEVVSSAETIANIQLTSSNVAAAAAFNKDALLNWLKERNSGDALERAIEEFTLSCAGYCVATYVLGIGDRHSDNIMVRSTGQLFHIDFGHILGNFKSKFGIKRERVPFILTHDFIHVIQQGKTGYTEKFCNFRQNCEDAYLILRKNGNLFITLFALMLTAGLPELTSVKDIQYLKDSLALGKSDDEALKQFRQKFDEALRESWTTKVNWMAHNVAKDNRS</sequence>
<dbReference type="EC" id="2.7.1.153" evidence="5"/>
<dbReference type="InterPro" id="IPR042236">
    <property type="entry name" value="PI3K_accessory_sf"/>
</dbReference>
<dbReference type="InterPro" id="IPR035892">
    <property type="entry name" value="C2_domain_sf"/>
</dbReference>
<dbReference type="InterPro" id="IPR002420">
    <property type="entry name" value="PI3K-type_C2_dom"/>
</dbReference>
<evidence type="ECO:0000313" key="19">
    <source>
        <dbReference type="Ensembl" id="ENSGWIP00000023729.1"/>
    </source>
</evidence>
<dbReference type="Pfam" id="PF00792">
    <property type="entry name" value="PI3K_C2"/>
    <property type="match status" value="1"/>
</dbReference>
<proteinExistence type="inferred from homology"/>
<feature type="domain" description="PI3K/PI4K catalytic" evidence="15">
    <location>
        <begin position="659"/>
        <end position="940"/>
    </location>
</feature>
<dbReference type="Gene3D" id="3.10.20.90">
    <property type="entry name" value="Phosphatidylinositol 3-kinase Catalytic Subunit, Chain A, domain 1"/>
    <property type="match status" value="1"/>
</dbReference>
<dbReference type="PROSITE" id="PS51547">
    <property type="entry name" value="C2_PI3K"/>
    <property type="match status" value="1"/>
</dbReference>
<dbReference type="InterPro" id="IPR036940">
    <property type="entry name" value="PI3/4_kinase_cat_sf"/>
</dbReference>
<dbReference type="InterPro" id="IPR011009">
    <property type="entry name" value="Kinase-like_dom_sf"/>
</dbReference>
<evidence type="ECO:0000256" key="3">
    <source>
        <dbReference type="ARBA" id="ARBA00005189"/>
    </source>
</evidence>
<keyword evidence="8" id="KW-0808">Transferase</keyword>
<dbReference type="Gene3D" id="3.10.20.770">
    <property type="match status" value="1"/>
</dbReference>
<evidence type="ECO:0000256" key="5">
    <source>
        <dbReference type="ARBA" id="ARBA00012010"/>
    </source>
</evidence>
<dbReference type="PROSITE" id="PS00915">
    <property type="entry name" value="PI3_4_KINASE_1"/>
    <property type="match status" value="1"/>
</dbReference>
<evidence type="ECO:0000256" key="14">
    <source>
        <dbReference type="ARBA" id="ARBA00051347"/>
    </source>
</evidence>
<dbReference type="PROSITE" id="PS50290">
    <property type="entry name" value="PI3_4_KINASE_3"/>
    <property type="match status" value="1"/>
</dbReference>
<evidence type="ECO:0000256" key="6">
    <source>
        <dbReference type="ARBA" id="ARBA00022490"/>
    </source>
</evidence>
<keyword evidence="9" id="KW-0547">Nucleotide-binding</keyword>
<dbReference type="Gene3D" id="1.10.1070.11">
    <property type="entry name" value="Phosphatidylinositol 3-/4-kinase, catalytic domain"/>
    <property type="match status" value="1"/>
</dbReference>
<accession>A0A8C5ENQ8</accession>
<dbReference type="FunFam" id="2.60.40.150:FF:000046">
    <property type="entry name" value="Phosphatidylinositol 4,5-bisphosphate 3-kinase catalytic subunit"/>
    <property type="match status" value="1"/>
</dbReference>
<dbReference type="SMART" id="SM00145">
    <property type="entry name" value="PI3Ka"/>
    <property type="match status" value="1"/>
</dbReference>
<comment type="pathway">
    <text evidence="2">Phospholipid metabolism; phosphatidylinositol phosphate biosynthesis.</text>
</comment>
<evidence type="ECO:0000256" key="2">
    <source>
        <dbReference type="ARBA" id="ARBA00004805"/>
    </source>
</evidence>
<dbReference type="GO" id="GO:0016303">
    <property type="term" value="F:1-phosphatidylinositol-3-kinase activity"/>
    <property type="evidence" value="ECO:0007669"/>
    <property type="project" value="TreeGrafter"/>
</dbReference>
<dbReference type="GO" id="GO:0005942">
    <property type="term" value="C:phosphatidylinositol 3-kinase complex"/>
    <property type="evidence" value="ECO:0007669"/>
    <property type="project" value="TreeGrafter"/>
</dbReference>
<evidence type="ECO:0000256" key="8">
    <source>
        <dbReference type="ARBA" id="ARBA00022679"/>
    </source>
</evidence>
<reference evidence="19" key="1">
    <citation type="submission" date="2020-06" db="EMBL/GenBank/DDBJ databases">
        <authorList>
            <consortium name="Wellcome Sanger Institute Data Sharing"/>
        </authorList>
    </citation>
    <scope>NUCLEOTIDE SEQUENCE [LARGE SCALE GENOMIC DNA]</scope>
</reference>
<evidence type="ECO:0000256" key="1">
    <source>
        <dbReference type="ARBA" id="ARBA00004496"/>
    </source>
</evidence>
<evidence type="ECO:0000256" key="12">
    <source>
        <dbReference type="ARBA" id="ARBA00023098"/>
    </source>
</evidence>
<dbReference type="InterPro" id="IPR018936">
    <property type="entry name" value="PI3/4_kinase_CS"/>
</dbReference>
<dbReference type="FunFam" id="3.30.1010.10:FF:000005">
    <property type="entry name" value="Phosphatidylinositol 4,5-bisphosphate 3-kinase catalytic subunit beta"/>
    <property type="match status" value="1"/>
</dbReference>
<feature type="domain" description="PI3K-ABD" evidence="16">
    <location>
        <begin position="1"/>
        <end position="78"/>
    </location>
</feature>
<dbReference type="InterPro" id="IPR003113">
    <property type="entry name" value="PI3K_ABD"/>
</dbReference>
<name>A0A8C5ENQ8_GOUWI</name>
<dbReference type="PROSITE" id="PS51544">
    <property type="entry name" value="PI3K_ABD"/>
    <property type="match status" value="1"/>
</dbReference>
<dbReference type="Gene3D" id="3.30.1010.10">
    <property type="entry name" value="Phosphatidylinositol 3-kinase Catalytic Subunit, Chain A, domain 4"/>
    <property type="match status" value="1"/>
</dbReference>
<dbReference type="PANTHER" id="PTHR10048:SF33">
    <property type="entry name" value="PHOSPHATIDYLINOSITOL 4,5-BISPHOSPHATE 3-KINASE CATALYTIC SUBUNIT BETA ISOFORM"/>
    <property type="match status" value="1"/>
</dbReference>
<protein>
    <recommendedName>
        <fullName evidence="5">phosphatidylinositol-4,5-bisphosphate 3-kinase</fullName>
        <ecNumber evidence="5">2.7.1.153</ecNumber>
    </recommendedName>
</protein>
<dbReference type="SUPFAM" id="SSF48371">
    <property type="entry name" value="ARM repeat"/>
    <property type="match status" value="1"/>
</dbReference>
<keyword evidence="10" id="KW-0418">Kinase</keyword>
<dbReference type="InterPro" id="IPR001263">
    <property type="entry name" value="PI3K_accessory_dom"/>
</dbReference>
<evidence type="ECO:0000259" key="15">
    <source>
        <dbReference type="PROSITE" id="PS50290"/>
    </source>
</evidence>
<dbReference type="Pfam" id="PF00454">
    <property type="entry name" value="PI3_PI4_kinase"/>
    <property type="match status" value="1"/>
</dbReference>
<evidence type="ECO:0000256" key="11">
    <source>
        <dbReference type="ARBA" id="ARBA00022840"/>
    </source>
</evidence>
<dbReference type="PROSITE" id="PS00916">
    <property type="entry name" value="PI3_4_KINASE_2"/>
    <property type="match status" value="1"/>
</dbReference>
<evidence type="ECO:0000259" key="18">
    <source>
        <dbReference type="PROSITE" id="PS51547"/>
    </source>
</evidence>
<organism evidence="19 20">
    <name type="scientific">Gouania willdenowi</name>
    <name type="common">Blunt-snouted clingfish</name>
    <name type="synonym">Lepadogaster willdenowi</name>
    <dbReference type="NCBI Taxonomy" id="441366"/>
    <lineage>
        <taxon>Eukaryota</taxon>
        <taxon>Metazoa</taxon>
        <taxon>Chordata</taxon>
        <taxon>Craniata</taxon>
        <taxon>Vertebrata</taxon>
        <taxon>Euteleostomi</taxon>
        <taxon>Actinopterygii</taxon>
        <taxon>Neopterygii</taxon>
        <taxon>Teleostei</taxon>
        <taxon>Neoteleostei</taxon>
        <taxon>Acanthomorphata</taxon>
        <taxon>Ovalentaria</taxon>
        <taxon>Blenniimorphae</taxon>
        <taxon>Blenniiformes</taxon>
        <taxon>Gobiesocoidei</taxon>
        <taxon>Gobiesocidae</taxon>
        <taxon>Gobiesocinae</taxon>
        <taxon>Gouania</taxon>
    </lineage>
</organism>
<dbReference type="GO" id="GO:0048015">
    <property type="term" value="P:phosphatidylinositol-mediated signaling"/>
    <property type="evidence" value="ECO:0007669"/>
    <property type="project" value="TreeGrafter"/>
</dbReference>
<dbReference type="Ensembl" id="ENSGWIT00000025981.1">
    <property type="protein sequence ID" value="ENSGWIP00000023729.1"/>
    <property type="gene ID" value="ENSGWIG00000010375.1"/>
</dbReference>
<dbReference type="SMART" id="SM00142">
    <property type="entry name" value="PI3K_C2"/>
    <property type="match status" value="1"/>
</dbReference>
<dbReference type="InterPro" id="IPR015433">
    <property type="entry name" value="PI3/4_kinase"/>
</dbReference>
<evidence type="ECO:0000256" key="13">
    <source>
        <dbReference type="ARBA" id="ARBA00023981"/>
    </source>
</evidence>
<dbReference type="GO" id="GO:0035005">
    <property type="term" value="F:1-phosphatidylinositol-4-phosphate 3-kinase activity"/>
    <property type="evidence" value="ECO:0007669"/>
    <property type="project" value="TreeGrafter"/>
</dbReference>
<dbReference type="Gene3D" id="1.25.40.70">
    <property type="entry name" value="Phosphatidylinositol 3-kinase, accessory domain (PIK)"/>
    <property type="match status" value="1"/>
</dbReference>
<dbReference type="SUPFAM" id="SSF54236">
    <property type="entry name" value="Ubiquitin-like"/>
    <property type="match status" value="1"/>
</dbReference>
<dbReference type="FunFam" id="1.10.1070.11:FF:000001">
    <property type="entry name" value="Phosphatidylinositol 4,5-bisphosphate 3-kinase catalytic subunit"/>
    <property type="match status" value="1"/>
</dbReference>
<dbReference type="Proteomes" id="UP000694680">
    <property type="component" value="Chromosome 13"/>
</dbReference>
<feature type="domain" description="C2 PI3K-type" evidence="18">
    <location>
        <begin position="223"/>
        <end position="386"/>
    </location>
</feature>
<dbReference type="GO" id="GO:0005886">
    <property type="term" value="C:plasma membrane"/>
    <property type="evidence" value="ECO:0007669"/>
    <property type="project" value="TreeGrafter"/>
</dbReference>
<keyword evidence="7" id="KW-0597">Phosphoprotein</keyword>
<dbReference type="SMART" id="SM00143">
    <property type="entry name" value="PI3K_p85B"/>
    <property type="match status" value="1"/>
</dbReference>
<reference evidence="19" key="3">
    <citation type="submission" date="2025-09" db="UniProtKB">
        <authorList>
            <consortium name="Ensembl"/>
        </authorList>
    </citation>
    <scope>IDENTIFICATION</scope>
</reference>
<dbReference type="GO" id="GO:0016477">
    <property type="term" value="P:cell migration"/>
    <property type="evidence" value="ECO:0007669"/>
    <property type="project" value="TreeGrafter"/>
</dbReference>
<dbReference type="SMART" id="SM00146">
    <property type="entry name" value="PI3Kc"/>
    <property type="match status" value="1"/>
</dbReference>
<dbReference type="GO" id="GO:0005829">
    <property type="term" value="C:cytosol"/>
    <property type="evidence" value="ECO:0007669"/>
    <property type="project" value="UniProtKB-ARBA"/>
</dbReference>
<evidence type="ECO:0000259" key="16">
    <source>
        <dbReference type="PROSITE" id="PS51544"/>
    </source>
</evidence>
<reference evidence="19" key="2">
    <citation type="submission" date="2025-08" db="UniProtKB">
        <authorList>
            <consortium name="Ensembl"/>
        </authorList>
    </citation>
    <scope>IDENTIFICATION</scope>
</reference>
<gene>
    <name evidence="19" type="primary">pik3cb</name>
</gene>
<comment type="catalytic activity">
    <reaction evidence="14">
        <text>1-octadecanoyl-2-(5Z,8Z,11Z,14Z)-eicosatetraenoyl-sn-glycero-3-phospho-1D-myo-inositol 4,5-bisphosphate + ATP = 1-octadecanoyl-2-(5Z,8Z,11Z,14Z-eicosatetraenoyl)-sn-glycero-3-phospho-(1D-myo-inositol 3,4,5-triphosphate) + ADP + H(+)</text>
        <dbReference type="Rhea" id="RHEA:43396"/>
        <dbReference type="ChEBI" id="CHEBI:15378"/>
        <dbReference type="ChEBI" id="CHEBI:30616"/>
        <dbReference type="ChEBI" id="CHEBI:77137"/>
        <dbReference type="ChEBI" id="CHEBI:83243"/>
        <dbReference type="ChEBI" id="CHEBI:456216"/>
    </reaction>
    <physiologicalReaction direction="left-to-right" evidence="14">
        <dbReference type="Rhea" id="RHEA:43397"/>
    </physiologicalReaction>
</comment>
<dbReference type="GO" id="GO:0043491">
    <property type="term" value="P:phosphatidylinositol 3-kinase/protein kinase B signal transduction"/>
    <property type="evidence" value="ECO:0007669"/>
    <property type="project" value="TreeGrafter"/>
</dbReference>
<dbReference type="InterPro" id="IPR029071">
    <property type="entry name" value="Ubiquitin-like_domsf"/>
</dbReference>
<evidence type="ECO:0000259" key="17">
    <source>
        <dbReference type="PROSITE" id="PS51545"/>
    </source>
</evidence>
<comment type="similarity">
    <text evidence="4">Belongs to the PI3/PI4-kinase family. Type III PI4K subfamily.</text>
</comment>
<dbReference type="GO" id="GO:0046934">
    <property type="term" value="F:1-phosphatidylinositol-4,5-bisphosphate 3-kinase activity"/>
    <property type="evidence" value="ECO:0007669"/>
    <property type="project" value="UniProtKB-EC"/>
</dbReference>
<dbReference type="PROSITE" id="PS51545">
    <property type="entry name" value="PIK_HELICAL"/>
    <property type="match status" value="1"/>
</dbReference>
<comment type="catalytic activity">
    <reaction evidence="13">
        <text>a 1,2-diacyl-sn-glycero-3-phospho-(1D-myo-inositol-4,5-bisphosphate) + ATP = a 1,2-diacyl-sn-glycero-3-phospho-(1D-myo-inositol-3,4,5-trisphosphate) + ADP + H(+)</text>
        <dbReference type="Rhea" id="RHEA:21292"/>
        <dbReference type="ChEBI" id="CHEBI:15378"/>
        <dbReference type="ChEBI" id="CHEBI:30616"/>
        <dbReference type="ChEBI" id="CHEBI:57836"/>
        <dbReference type="ChEBI" id="CHEBI:58456"/>
        <dbReference type="ChEBI" id="CHEBI:456216"/>
        <dbReference type="EC" id="2.7.1.153"/>
    </reaction>
    <physiologicalReaction direction="left-to-right" evidence="13">
        <dbReference type="Rhea" id="RHEA:21293"/>
    </physiologicalReaction>
</comment>
<feature type="domain" description="PIK helical" evidence="17">
    <location>
        <begin position="405"/>
        <end position="582"/>
    </location>
</feature>
<keyword evidence="11" id="KW-0067">ATP-binding</keyword>
<dbReference type="AlphaFoldDB" id="A0A8C5ENQ8"/>
<dbReference type="SUPFAM" id="SSF56112">
    <property type="entry name" value="Protein kinase-like (PK-like)"/>
    <property type="match status" value="1"/>
</dbReference>
<keyword evidence="12" id="KW-0443">Lipid metabolism</keyword>
<dbReference type="Gene3D" id="2.60.40.150">
    <property type="entry name" value="C2 domain"/>
    <property type="match status" value="1"/>
</dbReference>
<dbReference type="SUPFAM" id="SSF49562">
    <property type="entry name" value="C2 domain (Calcium/lipid-binding domain, CaLB)"/>
    <property type="match status" value="1"/>
</dbReference>
<comment type="subcellular location">
    <subcellularLocation>
        <location evidence="1">Cytoplasm</location>
    </subcellularLocation>
</comment>
<dbReference type="GO" id="GO:0005524">
    <property type="term" value="F:ATP binding"/>
    <property type="evidence" value="ECO:0007669"/>
    <property type="project" value="UniProtKB-KW"/>
</dbReference>
<evidence type="ECO:0000256" key="7">
    <source>
        <dbReference type="ARBA" id="ARBA00022553"/>
    </source>
</evidence>
<dbReference type="InterPro" id="IPR000403">
    <property type="entry name" value="PI3/4_kinase_cat_dom"/>
</dbReference>
<dbReference type="Pfam" id="PF02192">
    <property type="entry name" value="PI3K_p85B"/>
    <property type="match status" value="1"/>
</dbReference>
<dbReference type="Pfam" id="PF00613">
    <property type="entry name" value="PI3Ka"/>
    <property type="match status" value="1"/>
</dbReference>
<comment type="pathway">
    <text evidence="3">Lipid metabolism.</text>
</comment>
<evidence type="ECO:0000313" key="20">
    <source>
        <dbReference type="Proteomes" id="UP000694680"/>
    </source>
</evidence>
<evidence type="ECO:0000256" key="10">
    <source>
        <dbReference type="ARBA" id="ARBA00022777"/>
    </source>
</evidence>